<dbReference type="Proteomes" id="UP000238916">
    <property type="component" value="Unassembled WGS sequence"/>
</dbReference>
<protein>
    <submittedName>
        <fullName evidence="1">Uncharacterized protein</fullName>
    </submittedName>
</protein>
<sequence length="243" mass="28186">MLSNDSPELLLDMVTSKLRYRKKPPKEVVFNINIMKLLMVYTKYRLIFPEIDFNNLDGNYHFIYKFCLLPLIYDNVKCWMMKIIHDIIMLKKEDSKALYDTSNLIIGEKSTFVLGGRHSAILELENIITKCAEGKVRPDEVLNSVCIAVGINLSNEINWIMDSNYIGNRGIQFRWAAFEREYFILSTMVALYSLQPDSNRYGELKTLFEIMAGRMNNARNPMVSSAIHAKFTELCTMMDVSFE</sequence>
<accession>A0A2U3LYM2</accession>
<name>A0A2U3LYM2_9FIRM</name>
<dbReference type="EMBL" id="OMOF01000951">
    <property type="protein sequence ID" value="SPF56956.1"/>
    <property type="molecule type" value="Genomic_DNA"/>
</dbReference>
<dbReference type="AlphaFoldDB" id="A0A2U3LYM2"/>
<reference evidence="2" key="1">
    <citation type="submission" date="2018-02" db="EMBL/GenBank/DDBJ databases">
        <authorList>
            <person name="Hausmann B."/>
        </authorList>
    </citation>
    <scope>NUCLEOTIDE SEQUENCE [LARGE SCALE GENOMIC DNA]</scope>
    <source>
        <strain evidence="2">Peat soil MAG SbF1</strain>
    </source>
</reference>
<gene>
    <name evidence="1" type="ORF">SBF1_9550002</name>
</gene>
<organism evidence="1 2">
    <name type="scientific">Candidatus Desulfosporosinus infrequens</name>
    <dbReference type="NCBI Taxonomy" id="2043169"/>
    <lineage>
        <taxon>Bacteria</taxon>
        <taxon>Bacillati</taxon>
        <taxon>Bacillota</taxon>
        <taxon>Clostridia</taxon>
        <taxon>Eubacteriales</taxon>
        <taxon>Desulfitobacteriaceae</taxon>
        <taxon>Desulfosporosinus</taxon>
    </lineage>
</organism>
<proteinExistence type="predicted"/>
<evidence type="ECO:0000313" key="2">
    <source>
        <dbReference type="Proteomes" id="UP000238916"/>
    </source>
</evidence>
<evidence type="ECO:0000313" key="1">
    <source>
        <dbReference type="EMBL" id="SPF56956.1"/>
    </source>
</evidence>